<evidence type="ECO:0000313" key="2">
    <source>
        <dbReference type="Proteomes" id="UP000187203"/>
    </source>
</evidence>
<organism evidence="1 2">
    <name type="scientific">Corchorus olitorius</name>
    <dbReference type="NCBI Taxonomy" id="93759"/>
    <lineage>
        <taxon>Eukaryota</taxon>
        <taxon>Viridiplantae</taxon>
        <taxon>Streptophyta</taxon>
        <taxon>Embryophyta</taxon>
        <taxon>Tracheophyta</taxon>
        <taxon>Spermatophyta</taxon>
        <taxon>Magnoliopsida</taxon>
        <taxon>eudicotyledons</taxon>
        <taxon>Gunneridae</taxon>
        <taxon>Pentapetalae</taxon>
        <taxon>rosids</taxon>
        <taxon>malvids</taxon>
        <taxon>Malvales</taxon>
        <taxon>Malvaceae</taxon>
        <taxon>Grewioideae</taxon>
        <taxon>Apeibeae</taxon>
        <taxon>Corchorus</taxon>
    </lineage>
</organism>
<proteinExistence type="predicted"/>
<dbReference type="EMBL" id="AWUE01015439">
    <property type="protein sequence ID" value="OMO97511.1"/>
    <property type="molecule type" value="Genomic_DNA"/>
</dbReference>
<comment type="caution">
    <text evidence="1">The sequence shown here is derived from an EMBL/GenBank/DDBJ whole genome shotgun (WGS) entry which is preliminary data.</text>
</comment>
<dbReference type="Proteomes" id="UP000187203">
    <property type="component" value="Unassembled WGS sequence"/>
</dbReference>
<accession>A0A1R3JRZ4</accession>
<keyword evidence="2" id="KW-1185">Reference proteome</keyword>
<reference evidence="2" key="1">
    <citation type="submission" date="2013-09" db="EMBL/GenBank/DDBJ databases">
        <title>Corchorus olitorius genome sequencing.</title>
        <authorList>
            <person name="Alam M."/>
            <person name="Haque M.S."/>
            <person name="Islam M.S."/>
            <person name="Emdad E.M."/>
            <person name="Islam M.M."/>
            <person name="Ahmed B."/>
            <person name="Halim A."/>
            <person name="Hossen Q.M.M."/>
            <person name="Hossain M.Z."/>
            <person name="Ahmed R."/>
            <person name="Khan M.M."/>
            <person name="Islam R."/>
            <person name="Rashid M.M."/>
            <person name="Khan S.A."/>
            <person name="Rahman M.S."/>
            <person name="Alam M."/>
            <person name="Yahiya A.S."/>
            <person name="Khan M.S."/>
            <person name="Azam M.S."/>
            <person name="Haque T."/>
            <person name="Lashkar M.Z.H."/>
            <person name="Akhand A.I."/>
            <person name="Morshed G."/>
            <person name="Roy S."/>
            <person name="Uddin K.S."/>
            <person name="Rabeya T."/>
            <person name="Hossain A.S."/>
            <person name="Chowdhury A."/>
            <person name="Snigdha A.R."/>
            <person name="Mortoza M.S."/>
            <person name="Matin S.A."/>
            <person name="Hoque S.M.E."/>
            <person name="Islam M.K."/>
            <person name="Roy D.K."/>
            <person name="Haider R."/>
            <person name="Moosa M.M."/>
            <person name="Elias S.M."/>
            <person name="Hasan A.M."/>
            <person name="Jahan S."/>
            <person name="Shafiuddin M."/>
            <person name="Mahmood N."/>
            <person name="Shommy N.S."/>
        </authorList>
    </citation>
    <scope>NUCLEOTIDE SEQUENCE [LARGE SCALE GENOMIC DNA]</scope>
    <source>
        <strain evidence="2">cv. O-4</strain>
    </source>
</reference>
<dbReference type="AlphaFoldDB" id="A0A1R3JRZ4"/>
<evidence type="ECO:0000313" key="1">
    <source>
        <dbReference type="EMBL" id="OMO97511.1"/>
    </source>
</evidence>
<name>A0A1R3JRZ4_9ROSI</name>
<sequence>MWRKCMFVVNLKLSKTLPHGPFVDQSLAIVSSTLDNMGTKLGKVKGLM</sequence>
<protein>
    <submittedName>
        <fullName evidence="1">C6 transcription factor</fullName>
    </submittedName>
</protein>
<gene>
    <name evidence="1" type="ORF">COLO4_14575</name>
</gene>